<evidence type="ECO:0000313" key="3">
    <source>
        <dbReference type="Proteomes" id="UP001596292"/>
    </source>
</evidence>
<dbReference type="EMBL" id="JBHSWN010000001">
    <property type="protein sequence ID" value="MFC6791290.1"/>
    <property type="molecule type" value="Genomic_DNA"/>
</dbReference>
<sequence length="309" mass="34000">MVEPAPARPGLFVATPVYGAACYMPYVTGLLSLQRACAEAGIAFEYFYVSGTALLHEHRNVAAAAFLNHTDLSHMLYIDADIGFEGVDIVRMFAEQRDVVLGPYPAKHINWTAIIESARQRPDLTPREIALHMADYSTNFYGLGDNSSFSGDRLNEIHGGGAGLMMIARSALISMDAAYPMARSRFPDAYRHLVPNVETLVEFFGFDREPDGRLLSEDLTFCKRWRDIGGRVYAAPWVRTTHVGPFYFQGDLPALLNPRSPAPSAPAPDGPIVVPEATLNTDPAEALMKRRRPGKASKTARTNEEAEPV</sequence>
<evidence type="ECO:0008006" key="4">
    <source>
        <dbReference type="Google" id="ProtNLM"/>
    </source>
</evidence>
<dbReference type="Proteomes" id="UP001596292">
    <property type="component" value="Unassembled WGS sequence"/>
</dbReference>
<reference evidence="3" key="1">
    <citation type="journal article" date="2019" name="Int. J. Syst. Evol. Microbiol.">
        <title>The Global Catalogue of Microorganisms (GCM) 10K type strain sequencing project: providing services to taxonomists for standard genome sequencing and annotation.</title>
        <authorList>
            <consortium name="The Broad Institute Genomics Platform"/>
            <consortium name="The Broad Institute Genome Sequencing Center for Infectious Disease"/>
            <person name="Wu L."/>
            <person name="Ma J."/>
        </authorList>
    </citation>
    <scope>NUCLEOTIDE SEQUENCE [LARGE SCALE GENOMIC DNA]</scope>
    <source>
        <strain evidence="3">CCUG 48316</strain>
    </source>
</reference>
<keyword evidence="3" id="KW-1185">Reference proteome</keyword>
<name>A0ABW2BME7_9HYPH</name>
<evidence type="ECO:0000256" key="1">
    <source>
        <dbReference type="SAM" id="MobiDB-lite"/>
    </source>
</evidence>
<organism evidence="2 3">
    <name type="scientific">Methylobacterium komagatae</name>
    <dbReference type="NCBI Taxonomy" id="374425"/>
    <lineage>
        <taxon>Bacteria</taxon>
        <taxon>Pseudomonadati</taxon>
        <taxon>Pseudomonadota</taxon>
        <taxon>Alphaproteobacteria</taxon>
        <taxon>Hyphomicrobiales</taxon>
        <taxon>Methylobacteriaceae</taxon>
        <taxon>Methylobacterium</taxon>
    </lineage>
</organism>
<gene>
    <name evidence="2" type="ORF">ACFQE0_17685</name>
</gene>
<proteinExistence type="predicted"/>
<protein>
    <recommendedName>
        <fullName evidence="4">Glycosyltransferase family 2 protein</fullName>
    </recommendedName>
</protein>
<comment type="caution">
    <text evidence="2">The sequence shown here is derived from an EMBL/GenBank/DDBJ whole genome shotgun (WGS) entry which is preliminary data.</text>
</comment>
<dbReference type="RefSeq" id="WP_378972004.1">
    <property type="nucleotide sequence ID" value="NZ_JBHSWN010000001.1"/>
</dbReference>
<feature type="compositionally biased region" description="Pro residues" evidence="1">
    <location>
        <begin position="260"/>
        <end position="269"/>
    </location>
</feature>
<accession>A0ABW2BME7</accession>
<evidence type="ECO:0000313" key="2">
    <source>
        <dbReference type="EMBL" id="MFC6791290.1"/>
    </source>
</evidence>
<feature type="region of interest" description="Disordered" evidence="1">
    <location>
        <begin position="259"/>
        <end position="309"/>
    </location>
</feature>